<dbReference type="PANTHER" id="PTHR37544">
    <property type="entry name" value="SPRAY-RELATED"/>
    <property type="match status" value="1"/>
</dbReference>
<evidence type="ECO:0000256" key="2">
    <source>
        <dbReference type="SAM" id="Phobius"/>
    </source>
</evidence>
<reference evidence="4" key="2">
    <citation type="submission" date="2013-04" db="EMBL/GenBank/DDBJ databases">
        <title>Genomic mechanisms accounting for the adaptation to parasitism in nematode-trapping fungi.</title>
        <authorList>
            <person name="Ahren D.G."/>
        </authorList>
    </citation>
    <scope>NUCLEOTIDE SEQUENCE [LARGE SCALE GENOMIC DNA]</scope>
    <source>
        <strain evidence="4">CBS 200.50</strain>
    </source>
</reference>
<name>S8A9J3_DACHA</name>
<dbReference type="AlphaFoldDB" id="S8A9J3"/>
<feature type="transmembrane region" description="Helical" evidence="2">
    <location>
        <begin position="528"/>
        <end position="550"/>
    </location>
</feature>
<dbReference type="InterPro" id="IPR021840">
    <property type="entry name" value="DUF3433"/>
</dbReference>
<evidence type="ECO:0000256" key="1">
    <source>
        <dbReference type="SAM" id="MobiDB-lite"/>
    </source>
</evidence>
<keyword evidence="2" id="KW-0812">Transmembrane</keyword>
<organism evidence="3 4">
    <name type="scientific">Dactylellina haptotyla (strain CBS 200.50)</name>
    <name type="common">Nematode-trapping fungus</name>
    <name type="synonym">Monacrosporium haptotylum</name>
    <dbReference type="NCBI Taxonomy" id="1284197"/>
    <lineage>
        <taxon>Eukaryota</taxon>
        <taxon>Fungi</taxon>
        <taxon>Dikarya</taxon>
        <taxon>Ascomycota</taxon>
        <taxon>Pezizomycotina</taxon>
        <taxon>Orbiliomycetes</taxon>
        <taxon>Orbiliales</taxon>
        <taxon>Orbiliaceae</taxon>
        <taxon>Dactylellina</taxon>
    </lineage>
</organism>
<dbReference type="OMA" id="QYAFRPF"/>
<feature type="transmembrane region" description="Helical" evidence="2">
    <location>
        <begin position="197"/>
        <end position="216"/>
    </location>
</feature>
<accession>S8A9J3</accession>
<reference evidence="3 4" key="1">
    <citation type="journal article" date="2013" name="PLoS Genet.">
        <title>Genomic mechanisms accounting for the adaptation to parasitism in nematode-trapping fungi.</title>
        <authorList>
            <person name="Meerupati T."/>
            <person name="Andersson K.M."/>
            <person name="Friman E."/>
            <person name="Kumar D."/>
            <person name="Tunlid A."/>
            <person name="Ahren D."/>
        </authorList>
    </citation>
    <scope>NUCLEOTIDE SEQUENCE [LARGE SCALE GENOMIC DNA]</scope>
    <source>
        <strain evidence="3 4">CBS 200.50</strain>
    </source>
</reference>
<dbReference type="Proteomes" id="UP000015100">
    <property type="component" value="Unassembled WGS sequence"/>
</dbReference>
<evidence type="ECO:0000313" key="4">
    <source>
        <dbReference type="Proteomes" id="UP000015100"/>
    </source>
</evidence>
<dbReference type="OrthoDB" id="3522351at2759"/>
<keyword evidence="2" id="KW-1133">Transmembrane helix</keyword>
<gene>
    <name evidence="3" type="ORF">H072_6508</name>
</gene>
<feature type="transmembrane region" description="Helical" evidence="2">
    <location>
        <begin position="68"/>
        <end position="90"/>
    </location>
</feature>
<dbReference type="EMBL" id="AQGS01000457">
    <property type="protein sequence ID" value="EPS39675.1"/>
    <property type="molecule type" value="Genomic_DNA"/>
</dbReference>
<dbReference type="STRING" id="1284197.S8A9J3"/>
<feature type="region of interest" description="Disordered" evidence="1">
    <location>
        <begin position="11"/>
        <end position="40"/>
    </location>
</feature>
<protein>
    <submittedName>
        <fullName evidence="3">Uncharacterized protein</fullName>
    </submittedName>
</protein>
<evidence type="ECO:0000313" key="3">
    <source>
        <dbReference type="EMBL" id="EPS39675.1"/>
    </source>
</evidence>
<keyword evidence="2" id="KW-0472">Membrane</keyword>
<proteinExistence type="predicted"/>
<dbReference type="HOGENOM" id="CLU_019838_0_0_1"/>
<dbReference type="Pfam" id="PF11915">
    <property type="entry name" value="DUF3433"/>
    <property type="match status" value="1"/>
</dbReference>
<keyword evidence="4" id="KW-1185">Reference proteome</keyword>
<comment type="caution">
    <text evidence="3">The sequence shown here is derived from an EMBL/GenBank/DDBJ whole genome shotgun (WGS) entry which is preliminary data.</text>
</comment>
<sequence length="646" mass="71812">MSSQHYQPIFSTNGVSPEVPIPPLPPGTHQGGNYPTQFDKPQFTDAHNGHHIKPKVERNWVSWKLRGYSLGGFLAVQLGLLAAIIAMLVASIKNNGLATLNSSVSLNLPGFIPQSIVKSIDANLKSSYIWTIPPIFISSIYRICWDGIIGALIERQPFVELARNNGKGARLSKSIMLDYRSMFQIFAIPKAFKNRHIVVAFAMIWSLILSLGITPISSRLFDSHDITISYPVDVNVFDTYDSDRFSEASDISYVFDNVVAISLYGANNVPFTNTTHAFQSFAVVGNATNRTNLQSSAEVTSYHASLDCQFVTDLSWSVLDSNPSDTVAQYHFTFNDRDCDIDMLTTVTTTDSIIVRTDRFINCASHRIVVAYGTGTYLTTSPGALVNNITLLSCIPDYSFTNGTLTMVFSPDQSPQIVSFAPRISYSLYGSTFRTPYEEWLVDLTDYDVKATAALNANRFGHVIYNYAKRLSPEDPMSMDAMLASTQTMFSAIYAVTAKQVLLQPAPTPILASGTASKSTTRLFVNPAIAYVLIVVVALLCAWNIFLMIYKPRADIDEEPQGVLYLADMLYGRDINELVQSFRLHMDEYKGKFGEYVEKSYDVKESRAKVVKSSSGNGYEIQLALQTPAERPAKTSWWKKFGQMFC</sequence>
<dbReference type="PANTHER" id="PTHR37544:SF3">
    <property type="entry name" value="SPRAY"/>
    <property type="match status" value="1"/>
</dbReference>
<dbReference type="eggNOG" id="ENOG502SI27">
    <property type="taxonomic scope" value="Eukaryota"/>
</dbReference>